<accession>O66796</accession>
<dbReference type="STRING" id="224324.aq_507"/>
<evidence type="ECO:0000313" key="2">
    <source>
        <dbReference type="EMBL" id="AAC06761.1"/>
    </source>
</evidence>
<organism evidence="2 3">
    <name type="scientific">Aquifex aeolicus (strain VF5)</name>
    <dbReference type="NCBI Taxonomy" id="224324"/>
    <lineage>
        <taxon>Bacteria</taxon>
        <taxon>Pseudomonadati</taxon>
        <taxon>Aquificota</taxon>
        <taxon>Aquificia</taxon>
        <taxon>Aquificales</taxon>
        <taxon>Aquificaceae</taxon>
        <taxon>Aquifex</taxon>
    </lineage>
</organism>
<dbReference type="eggNOG" id="COG1708">
    <property type="taxonomic scope" value="Bacteria"/>
</dbReference>
<dbReference type="PANTHER" id="PTHR43449:SF1">
    <property type="entry name" value="POLYMERASE BETA NUCLEOTIDYLTRANSFERASE DOMAIN-CONTAINING PROTEIN"/>
    <property type="match status" value="1"/>
</dbReference>
<dbReference type="PANTHER" id="PTHR43449">
    <property type="entry name" value="NUCLEOTIDYLTRANSFERASE"/>
    <property type="match status" value="1"/>
</dbReference>
<dbReference type="KEGG" id="aae:aq_507"/>
<dbReference type="EnsemblBacteria" id="AAC06761">
    <property type="protein sequence ID" value="AAC06761"/>
    <property type="gene ID" value="aq_507"/>
</dbReference>
<dbReference type="Pfam" id="PF01909">
    <property type="entry name" value="NTP_transf_2"/>
    <property type="match status" value="1"/>
</dbReference>
<dbReference type="GO" id="GO:0016779">
    <property type="term" value="F:nucleotidyltransferase activity"/>
    <property type="evidence" value="ECO:0007669"/>
    <property type="project" value="InterPro"/>
</dbReference>
<feature type="domain" description="Polymerase nucleotidyl transferase" evidence="1">
    <location>
        <begin position="88"/>
        <end position="171"/>
    </location>
</feature>
<protein>
    <recommendedName>
        <fullName evidence="1">Polymerase nucleotidyl transferase domain-containing protein</fullName>
    </recommendedName>
</protein>
<evidence type="ECO:0000313" key="3">
    <source>
        <dbReference type="Proteomes" id="UP000000798"/>
    </source>
</evidence>
<dbReference type="Gene3D" id="3.30.460.10">
    <property type="entry name" value="Beta Polymerase, domain 2"/>
    <property type="match status" value="1"/>
</dbReference>
<name>O66796_AQUAE</name>
<dbReference type="PIR" id="H70345">
    <property type="entry name" value="H70345"/>
</dbReference>
<dbReference type="SUPFAM" id="SSF81301">
    <property type="entry name" value="Nucleotidyltransferase"/>
    <property type="match status" value="1"/>
</dbReference>
<gene>
    <name evidence="2" type="ordered locus">aq_507</name>
</gene>
<dbReference type="HOGENOM" id="CLU_1507639_0_0_0"/>
<keyword evidence="3" id="KW-1185">Reference proteome</keyword>
<dbReference type="OrthoDB" id="9803128at2"/>
<dbReference type="InterPro" id="IPR002934">
    <property type="entry name" value="Polymerase_NTP_transf_dom"/>
</dbReference>
<dbReference type="EMBL" id="AE000657">
    <property type="protein sequence ID" value="AAC06761.1"/>
    <property type="molecule type" value="Genomic_DNA"/>
</dbReference>
<dbReference type="Proteomes" id="UP000000798">
    <property type="component" value="Chromosome"/>
</dbReference>
<evidence type="ECO:0000259" key="1">
    <source>
        <dbReference type="Pfam" id="PF01909"/>
    </source>
</evidence>
<dbReference type="InParanoid" id="O66796"/>
<dbReference type="CDD" id="cd05403">
    <property type="entry name" value="NT_KNTase_like"/>
    <property type="match status" value="1"/>
</dbReference>
<reference evidence="2 3" key="1">
    <citation type="journal article" date="1998" name="Nature">
        <title>The complete genome of the hyperthermophilic bacterium Aquifex aeolicus.</title>
        <authorList>
            <person name="Deckert G."/>
            <person name="Warren P.V."/>
            <person name="Gaasterland T."/>
            <person name="Young W.G."/>
            <person name="Lenox A.L."/>
            <person name="Graham D.E."/>
            <person name="Overbeek R."/>
            <person name="Snead M.A."/>
            <person name="Keller M."/>
            <person name="Aujay M."/>
            <person name="Huber R."/>
            <person name="Feldman R.A."/>
            <person name="Short J.M."/>
            <person name="Olson G.J."/>
            <person name="Swanson R.V."/>
        </authorList>
    </citation>
    <scope>NUCLEOTIDE SEQUENCE [LARGE SCALE GENOMIC DNA]</scope>
    <source>
        <strain evidence="2 3">VF5</strain>
    </source>
</reference>
<sequence>MNTYATAPAIKITRVSSITLNLFLSTTQSSYRSISSSSYIGYPNFSLFRSILFSSILDIILYDAKLSVRINFKLTMAKIETIEDLRKYIEDFFKRRNKKVKVILFGSRARGTHTSYSDVDIAILSDENIDNDLILLREEIENSLLPQKVDIVGFSKLEESFKEEILKEGKVWIDLTKS</sequence>
<dbReference type="AlphaFoldDB" id="O66796"/>
<dbReference type="InterPro" id="IPR043519">
    <property type="entry name" value="NT_sf"/>
</dbReference>
<proteinExistence type="predicted"/>